<name>A0A6A5T4Y6_9PLEO</name>
<evidence type="ECO:0000313" key="5">
    <source>
        <dbReference type="Proteomes" id="UP000800038"/>
    </source>
</evidence>
<feature type="region of interest" description="Disordered" evidence="2">
    <location>
        <begin position="137"/>
        <end position="162"/>
    </location>
</feature>
<accession>A0A6A5T4Y6</accession>
<comment type="similarity">
    <text evidence="1">Belongs to the tpcK family.</text>
</comment>
<dbReference type="SUPFAM" id="SSF54909">
    <property type="entry name" value="Dimeric alpha+beta barrel"/>
    <property type="match status" value="1"/>
</dbReference>
<dbReference type="InterPro" id="IPR009799">
    <property type="entry name" value="EthD_dom"/>
</dbReference>
<sequence length="162" mass="18830">MTYTVVLFITRNPDLNFEQFRDYYEYKHIPLSHSLLAAHWPIDFKRRYLARITRKGFGGPANPDRPPLMLRGEMNELDCDCIAEMSFSNEAHFQCFYKKVYEKENAAILVKDEERFMEQGKMQVIVVGETWHTDGKGVTTNEISSVQKRDRSDSEASTSGYS</sequence>
<gene>
    <name evidence="4" type="ORF">EJ02DRAFT_1484</name>
</gene>
<reference evidence="4" key="1">
    <citation type="journal article" date="2020" name="Stud. Mycol.">
        <title>101 Dothideomycetes genomes: a test case for predicting lifestyles and emergence of pathogens.</title>
        <authorList>
            <person name="Haridas S."/>
            <person name="Albert R."/>
            <person name="Binder M."/>
            <person name="Bloem J."/>
            <person name="Labutti K."/>
            <person name="Salamov A."/>
            <person name="Andreopoulos B."/>
            <person name="Baker S."/>
            <person name="Barry K."/>
            <person name="Bills G."/>
            <person name="Bluhm B."/>
            <person name="Cannon C."/>
            <person name="Castanera R."/>
            <person name="Culley D."/>
            <person name="Daum C."/>
            <person name="Ezra D."/>
            <person name="Gonzalez J."/>
            <person name="Henrissat B."/>
            <person name="Kuo A."/>
            <person name="Liang C."/>
            <person name="Lipzen A."/>
            <person name="Lutzoni F."/>
            <person name="Magnuson J."/>
            <person name="Mondo S."/>
            <person name="Nolan M."/>
            <person name="Ohm R."/>
            <person name="Pangilinan J."/>
            <person name="Park H.-J."/>
            <person name="Ramirez L."/>
            <person name="Alfaro M."/>
            <person name="Sun H."/>
            <person name="Tritt A."/>
            <person name="Yoshinaga Y."/>
            <person name="Zwiers L.-H."/>
            <person name="Turgeon B."/>
            <person name="Goodwin S."/>
            <person name="Spatafora J."/>
            <person name="Crous P."/>
            <person name="Grigoriev I."/>
        </authorList>
    </citation>
    <scope>NUCLEOTIDE SEQUENCE</scope>
    <source>
        <strain evidence="4">CBS 161.51</strain>
    </source>
</reference>
<evidence type="ECO:0000259" key="3">
    <source>
        <dbReference type="Pfam" id="PF07110"/>
    </source>
</evidence>
<dbReference type="Proteomes" id="UP000800038">
    <property type="component" value="Unassembled WGS sequence"/>
</dbReference>
<evidence type="ECO:0000256" key="1">
    <source>
        <dbReference type="ARBA" id="ARBA00005986"/>
    </source>
</evidence>
<evidence type="ECO:0000256" key="2">
    <source>
        <dbReference type="SAM" id="MobiDB-lite"/>
    </source>
</evidence>
<dbReference type="AlphaFoldDB" id="A0A6A5T4Y6"/>
<dbReference type="Gene3D" id="3.30.70.100">
    <property type="match status" value="1"/>
</dbReference>
<feature type="domain" description="EthD" evidence="3">
    <location>
        <begin position="13"/>
        <end position="119"/>
    </location>
</feature>
<keyword evidence="5" id="KW-1185">Reference proteome</keyword>
<organism evidence="4 5">
    <name type="scientific">Clathrospora elynae</name>
    <dbReference type="NCBI Taxonomy" id="706981"/>
    <lineage>
        <taxon>Eukaryota</taxon>
        <taxon>Fungi</taxon>
        <taxon>Dikarya</taxon>
        <taxon>Ascomycota</taxon>
        <taxon>Pezizomycotina</taxon>
        <taxon>Dothideomycetes</taxon>
        <taxon>Pleosporomycetidae</taxon>
        <taxon>Pleosporales</taxon>
        <taxon>Diademaceae</taxon>
        <taxon>Clathrospora</taxon>
    </lineage>
</organism>
<dbReference type="EMBL" id="ML975997">
    <property type="protein sequence ID" value="KAF1947663.1"/>
    <property type="molecule type" value="Genomic_DNA"/>
</dbReference>
<protein>
    <recommendedName>
        <fullName evidence="3">EthD domain-containing protein</fullName>
    </recommendedName>
</protein>
<dbReference type="OrthoDB" id="2519291at2759"/>
<dbReference type="GO" id="GO:0016491">
    <property type="term" value="F:oxidoreductase activity"/>
    <property type="evidence" value="ECO:0007669"/>
    <property type="project" value="InterPro"/>
</dbReference>
<dbReference type="Pfam" id="PF07110">
    <property type="entry name" value="EthD"/>
    <property type="match status" value="1"/>
</dbReference>
<proteinExistence type="inferred from homology"/>
<evidence type="ECO:0000313" key="4">
    <source>
        <dbReference type="EMBL" id="KAF1947663.1"/>
    </source>
</evidence>
<dbReference type="InterPro" id="IPR011008">
    <property type="entry name" value="Dimeric_a/b-barrel"/>
</dbReference>